<accession>A0A0C9XCQ8</accession>
<dbReference type="AlphaFoldDB" id="A0A0C9XCQ8"/>
<feature type="domain" description="Nucleoporin Nup188 N-terminal subdomain III" evidence="1">
    <location>
        <begin position="16"/>
        <end position="147"/>
    </location>
</feature>
<keyword evidence="3" id="KW-1185">Reference proteome</keyword>
<reference evidence="2 3" key="1">
    <citation type="submission" date="2014-04" db="EMBL/GenBank/DDBJ databases">
        <authorList>
            <consortium name="DOE Joint Genome Institute"/>
            <person name="Kuo A."/>
            <person name="Kohler A."/>
            <person name="Nagy L.G."/>
            <person name="Floudas D."/>
            <person name="Copeland A."/>
            <person name="Barry K.W."/>
            <person name="Cichocki N."/>
            <person name="Veneault-Fourrey C."/>
            <person name="LaButti K."/>
            <person name="Lindquist E.A."/>
            <person name="Lipzen A."/>
            <person name="Lundell T."/>
            <person name="Morin E."/>
            <person name="Murat C."/>
            <person name="Sun H."/>
            <person name="Tunlid A."/>
            <person name="Henrissat B."/>
            <person name="Grigoriev I.V."/>
            <person name="Hibbett D.S."/>
            <person name="Martin F."/>
            <person name="Nordberg H.P."/>
            <person name="Cantor M.N."/>
            <person name="Hua S.X."/>
        </authorList>
    </citation>
    <scope>NUCLEOTIDE SEQUENCE [LARGE SCALE GENOMIC DNA]</scope>
    <source>
        <strain evidence="2 3">LaAM-08-1</strain>
    </source>
</reference>
<gene>
    <name evidence="2" type="ORF">K443DRAFT_19</name>
</gene>
<name>A0A0C9XCQ8_9AGAR</name>
<dbReference type="Proteomes" id="UP000054477">
    <property type="component" value="Unassembled WGS sequence"/>
</dbReference>
<dbReference type="Pfam" id="PF21093">
    <property type="entry name" value="Nup188_N-subdom_III"/>
    <property type="match status" value="1"/>
</dbReference>
<evidence type="ECO:0000313" key="3">
    <source>
        <dbReference type="Proteomes" id="UP000054477"/>
    </source>
</evidence>
<organism evidence="2 3">
    <name type="scientific">Laccaria amethystina LaAM-08-1</name>
    <dbReference type="NCBI Taxonomy" id="1095629"/>
    <lineage>
        <taxon>Eukaryota</taxon>
        <taxon>Fungi</taxon>
        <taxon>Dikarya</taxon>
        <taxon>Basidiomycota</taxon>
        <taxon>Agaricomycotina</taxon>
        <taxon>Agaricomycetes</taxon>
        <taxon>Agaricomycetidae</taxon>
        <taxon>Agaricales</taxon>
        <taxon>Agaricineae</taxon>
        <taxon>Hydnangiaceae</taxon>
        <taxon>Laccaria</taxon>
    </lineage>
</organism>
<dbReference type="OrthoDB" id="102511at2759"/>
<evidence type="ECO:0000259" key="1">
    <source>
        <dbReference type="Pfam" id="PF21093"/>
    </source>
</evidence>
<sequence length="165" mass="18515">MTLQIGDIGMERDNHGDEDMITDLLDLVRSVIRDNPQQAADLMFSLEDGEPVLTTMILEEALSRSNEVLLAIPNYSGRVWLYTRSTTTLFGSDNVHGLASAALTTERATGHYTKTLTLLQLVQQLFREASTSIVQDNVRLQQVKNEVVLRAARFVHIEIWIECLG</sequence>
<protein>
    <submittedName>
        <fullName evidence="2">Unplaced genomic scaffold K443scaffold_1, whole genome shotgun sequence</fullName>
    </submittedName>
</protein>
<dbReference type="STRING" id="1095629.A0A0C9XCQ8"/>
<proteinExistence type="predicted"/>
<dbReference type="HOGENOM" id="CLU_1611027_0_0_1"/>
<evidence type="ECO:0000313" key="2">
    <source>
        <dbReference type="EMBL" id="KIK10005.1"/>
    </source>
</evidence>
<reference evidence="3" key="2">
    <citation type="submission" date="2015-01" db="EMBL/GenBank/DDBJ databases">
        <title>Evolutionary Origins and Diversification of the Mycorrhizal Mutualists.</title>
        <authorList>
            <consortium name="DOE Joint Genome Institute"/>
            <consortium name="Mycorrhizal Genomics Consortium"/>
            <person name="Kohler A."/>
            <person name="Kuo A."/>
            <person name="Nagy L.G."/>
            <person name="Floudas D."/>
            <person name="Copeland A."/>
            <person name="Barry K.W."/>
            <person name="Cichocki N."/>
            <person name="Veneault-Fourrey C."/>
            <person name="LaButti K."/>
            <person name="Lindquist E.A."/>
            <person name="Lipzen A."/>
            <person name="Lundell T."/>
            <person name="Morin E."/>
            <person name="Murat C."/>
            <person name="Riley R."/>
            <person name="Ohm R."/>
            <person name="Sun H."/>
            <person name="Tunlid A."/>
            <person name="Henrissat B."/>
            <person name="Grigoriev I.V."/>
            <person name="Hibbett D.S."/>
            <person name="Martin F."/>
        </authorList>
    </citation>
    <scope>NUCLEOTIDE SEQUENCE [LARGE SCALE GENOMIC DNA]</scope>
    <source>
        <strain evidence="3">LaAM-08-1</strain>
    </source>
</reference>
<dbReference type="InterPro" id="IPR048883">
    <property type="entry name" value="Nup188_N-subdom_III"/>
</dbReference>
<dbReference type="EMBL" id="KN838536">
    <property type="protein sequence ID" value="KIK10005.1"/>
    <property type="molecule type" value="Genomic_DNA"/>
</dbReference>